<evidence type="ECO:0000256" key="2">
    <source>
        <dbReference type="PIRSR" id="PIRSR014972-2"/>
    </source>
</evidence>
<accession>A0A558DXL7</accession>
<evidence type="ECO:0000256" key="1">
    <source>
        <dbReference type="PIRSR" id="PIRSR014972-1"/>
    </source>
</evidence>
<dbReference type="InterPro" id="IPR025540">
    <property type="entry name" value="FlK"/>
</dbReference>
<organism evidence="4 5">
    <name type="scientific">Sedimenticola selenatireducens</name>
    <dbReference type="NCBI Taxonomy" id="191960"/>
    <lineage>
        <taxon>Bacteria</taxon>
        <taxon>Pseudomonadati</taxon>
        <taxon>Pseudomonadota</taxon>
        <taxon>Gammaproteobacteria</taxon>
        <taxon>Chromatiales</taxon>
        <taxon>Sedimenticolaceae</taxon>
        <taxon>Sedimenticola</taxon>
    </lineage>
</organism>
<keyword evidence="5" id="KW-1185">Reference proteome</keyword>
<dbReference type="RefSeq" id="WP_144360092.1">
    <property type="nucleotide sequence ID" value="NZ_VMNH01000023.1"/>
</dbReference>
<proteinExistence type="predicted"/>
<dbReference type="Pfam" id="PF22636">
    <property type="entry name" value="FlK"/>
    <property type="match status" value="1"/>
</dbReference>
<dbReference type="OrthoDB" id="8526175at2"/>
<reference evidence="4 5" key="1">
    <citation type="submission" date="2019-07" db="EMBL/GenBank/DDBJ databases">
        <title>The pathways for chlorine oxyanion respiration interact through the shared metabolite chlorate.</title>
        <authorList>
            <person name="Barnum T.P."/>
            <person name="Cheng Y."/>
            <person name="Hill K.A."/>
            <person name="Lucas L.N."/>
            <person name="Carlson H.K."/>
            <person name="Coates J.D."/>
        </authorList>
    </citation>
    <scope>NUCLEOTIDE SEQUENCE [LARGE SCALE GENOMIC DNA]</scope>
    <source>
        <strain evidence="4 5">BK-1</strain>
    </source>
</reference>
<dbReference type="SUPFAM" id="SSF54637">
    <property type="entry name" value="Thioesterase/thiol ester dehydrase-isomerase"/>
    <property type="match status" value="1"/>
</dbReference>
<protein>
    <submittedName>
        <fullName evidence="4">LysR family transcriptional regulator</fullName>
    </submittedName>
</protein>
<dbReference type="AlphaFoldDB" id="A0A558DXL7"/>
<dbReference type="PIRSF" id="PIRSF014972">
    <property type="entry name" value="FlK"/>
    <property type="match status" value="1"/>
</dbReference>
<dbReference type="InterPro" id="IPR029069">
    <property type="entry name" value="HotDog_dom_sf"/>
</dbReference>
<feature type="binding site" evidence="2">
    <location>
        <position position="62"/>
    </location>
    <ligand>
        <name>substrate</name>
    </ligand>
</feature>
<feature type="domain" description="Fluoroacetyl-CoA-specific thioesterase-like" evidence="3">
    <location>
        <begin position="18"/>
        <end position="118"/>
    </location>
</feature>
<feature type="active site" evidence="1">
    <location>
        <position position="43"/>
    </location>
</feature>
<evidence type="ECO:0000313" key="5">
    <source>
        <dbReference type="Proteomes" id="UP000316649"/>
    </source>
</evidence>
<dbReference type="Proteomes" id="UP000316649">
    <property type="component" value="Unassembled WGS sequence"/>
</dbReference>
<evidence type="ECO:0000259" key="3">
    <source>
        <dbReference type="Pfam" id="PF22636"/>
    </source>
</evidence>
<sequence length="134" mass="14846">MKESLQAGLTKTDRYEIDKPRTVNFVGDDCAVYSTPSLIYDMEVTSRNLLLEHLDASEDSVGTRVEMDHTGATLLGMWVEITATIVEVKGRMVSYEFTARDAMENVAKGKHVRFVVDTAQTAERLKAKAAKATS</sequence>
<feature type="binding site" evidence="2">
    <location>
        <position position="62"/>
    </location>
    <ligand>
        <name>CoA</name>
        <dbReference type="ChEBI" id="CHEBI:57287"/>
    </ligand>
</feature>
<comment type="caution">
    <text evidence="4">The sequence shown here is derived from an EMBL/GenBank/DDBJ whole genome shotgun (WGS) entry which is preliminary data.</text>
</comment>
<dbReference type="Gene3D" id="3.10.129.10">
    <property type="entry name" value="Hotdog Thioesterase"/>
    <property type="match status" value="1"/>
</dbReference>
<evidence type="ECO:0000313" key="4">
    <source>
        <dbReference type="EMBL" id="TVO70955.1"/>
    </source>
</evidence>
<feature type="active site" evidence="1">
    <location>
        <position position="35"/>
    </location>
</feature>
<dbReference type="PANTHER" id="PTHR36934">
    <property type="entry name" value="BLR0278 PROTEIN"/>
    <property type="match status" value="1"/>
</dbReference>
<gene>
    <name evidence="4" type="ORF">FHP88_16005</name>
</gene>
<dbReference type="PANTHER" id="PTHR36934:SF1">
    <property type="entry name" value="THIOESTERASE DOMAIN-CONTAINING PROTEIN"/>
    <property type="match status" value="1"/>
</dbReference>
<dbReference type="EMBL" id="VMNH01000023">
    <property type="protein sequence ID" value="TVO70955.1"/>
    <property type="molecule type" value="Genomic_DNA"/>
</dbReference>
<dbReference type="InterPro" id="IPR054485">
    <property type="entry name" value="FlK-like_dom"/>
</dbReference>
<name>A0A558DXL7_9GAMM</name>
<feature type="binding site" evidence="2">
    <location>
        <position position="113"/>
    </location>
    <ligand>
        <name>substrate</name>
    </ligand>
</feature>
<feature type="active site" evidence="1">
    <location>
        <position position="69"/>
    </location>
</feature>